<dbReference type="SMART" id="SM00855">
    <property type="entry name" value="PGAM"/>
    <property type="match status" value="1"/>
</dbReference>
<dbReference type="Proteomes" id="UP000029223">
    <property type="component" value="Unassembled WGS sequence"/>
</dbReference>
<protein>
    <submittedName>
        <fullName evidence="1">Alpha-ribazole-5'-phosphate phosphatase</fullName>
        <ecNumber evidence="1">3.1.3.73</ecNumber>
    </submittedName>
</protein>
<dbReference type="PANTHER" id="PTHR48100">
    <property type="entry name" value="BROAD-SPECIFICITY PHOSPHATASE YOR283W-RELATED"/>
    <property type="match status" value="1"/>
</dbReference>
<dbReference type="InterPro" id="IPR029033">
    <property type="entry name" value="His_PPase_superfam"/>
</dbReference>
<gene>
    <name evidence="1" type="ORF">JCM19239_3553</name>
</gene>
<comment type="caution">
    <text evidence="1">The sequence shown here is derived from an EMBL/GenBank/DDBJ whole genome shotgun (WGS) entry which is preliminary data.</text>
</comment>
<reference evidence="2" key="1">
    <citation type="submission" date="2014-09" db="EMBL/GenBank/DDBJ databases">
        <title>Vibrio variabilis JCM 19239. (C206) whole genome shotgun sequence.</title>
        <authorList>
            <person name="Sawabe T."/>
            <person name="Meirelles P."/>
            <person name="Nakanishi M."/>
            <person name="Sayaka M."/>
            <person name="Hattori M."/>
            <person name="Ohkuma M."/>
        </authorList>
    </citation>
    <scope>NUCLEOTIDE SEQUENCE [LARGE SCALE GENOMIC DNA]</scope>
    <source>
        <strain evidence="2">JCM 19239</strain>
    </source>
</reference>
<dbReference type="Gene3D" id="3.40.50.1240">
    <property type="entry name" value="Phosphoglycerate mutase-like"/>
    <property type="match status" value="1"/>
</dbReference>
<accession>A0ABQ0JHR6</accession>
<evidence type="ECO:0000313" key="1">
    <source>
        <dbReference type="EMBL" id="GAL28297.1"/>
    </source>
</evidence>
<dbReference type="PANTHER" id="PTHR48100:SF1">
    <property type="entry name" value="HISTIDINE PHOSPHATASE FAMILY PROTEIN-RELATED"/>
    <property type="match status" value="1"/>
</dbReference>
<evidence type="ECO:0000313" key="2">
    <source>
        <dbReference type="Proteomes" id="UP000029223"/>
    </source>
</evidence>
<organism evidence="1 2">
    <name type="scientific">Vibrio variabilis</name>
    <dbReference type="NCBI Taxonomy" id="990271"/>
    <lineage>
        <taxon>Bacteria</taxon>
        <taxon>Pseudomonadati</taxon>
        <taxon>Pseudomonadota</taxon>
        <taxon>Gammaproteobacteria</taxon>
        <taxon>Vibrionales</taxon>
        <taxon>Vibrionaceae</taxon>
        <taxon>Vibrio</taxon>
    </lineage>
</organism>
<sequence>MKVNILLLRHGKVNGPAALYGHTDVLVEPKLDNQTITALVSKTLRLSNIVSSPLSRCSNVAKQLSCELGITLNINPDLAEMNFGRFDGVAFDSMSSEDWQQLAPFWDSPAECALQGGERLVDFHQRVISGWRKVLKTEQNTLVVCHGGVIRQILADVLDLDWRNPKLYSSLAIGNSTITQIQFDTDYPENLVVKVIGQPAQDFNLVP</sequence>
<dbReference type="InterPro" id="IPR050275">
    <property type="entry name" value="PGM_Phosphatase"/>
</dbReference>
<dbReference type="SUPFAM" id="SSF53254">
    <property type="entry name" value="Phosphoglycerate mutase-like"/>
    <property type="match status" value="1"/>
</dbReference>
<keyword evidence="1" id="KW-0378">Hydrolase</keyword>
<name>A0ABQ0JHR6_9VIBR</name>
<dbReference type="EMBL" id="BBMS01000041">
    <property type="protein sequence ID" value="GAL28297.1"/>
    <property type="molecule type" value="Genomic_DNA"/>
</dbReference>
<keyword evidence="2" id="KW-1185">Reference proteome</keyword>
<dbReference type="Pfam" id="PF00300">
    <property type="entry name" value="His_Phos_1"/>
    <property type="match status" value="1"/>
</dbReference>
<dbReference type="InterPro" id="IPR013078">
    <property type="entry name" value="His_Pase_superF_clade-1"/>
</dbReference>
<dbReference type="GO" id="GO:0043755">
    <property type="term" value="F:alpha-ribazole phosphatase activity"/>
    <property type="evidence" value="ECO:0007669"/>
    <property type="project" value="UniProtKB-EC"/>
</dbReference>
<proteinExistence type="predicted"/>
<dbReference type="EC" id="3.1.3.73" evidence="1"/>
<dbReference type="CDD" id="cd07067">
    <property type="entry name" value="HP_PGM_like"/>
    <property type="match status" value="1"/>
</dbReference>